<feature type="domain" description="Histidine kinase" evidence="16">
    <location>
        <begin position="236"/>
        <end position="434"/>
    </location>
</feature>
<dbReference type="Pfam" id="PF02518">
    <property type="entry name" value="HATPase_c"/>
    <property type="match status" value="1"/>
</dbReference>
<dbReference type="Gene3D" id="1.10.287.130">
    <property type="match status" value="1"/>
</dbReference>
<comment type="catalytic activity">
    <reaction evidence="1">
        <text>ATP + protein L-histidine = ADP + protein N-phospho-L-histidine.</text>
        <dbReference type="EC" id="2.7.13.3"/>
    </reaction>
</comment>
<dbReference type="InterPro" id="IPR003661">
    <property type="entry name" value="HisK_dim/P_dom"/>
</dbReference>
<gene>
    <name evidence="18" type="ORF">SAMN04488036_101597</name>
</gene>
<evidence type="ECO:0000256" key="5">
    <source>
        <dbReference type="ARBA" id="ARBA00022519"/>
    </source>
</evidence>
<dbReference type="RefSeq" id="WP_093320042.1">
    <property type="nucleotide sequence ID" value="NZ_FOSZ01000001.1"/>
</dbReference>
<dbReference type="InterPro" id="IPR050980">
    <property type="entry name" value="2C_sensor_his_kinase"/>
</dbReference>
<keyword evidence="10 18" id="KW-0418">Kinase</keyword>
<keyword evidence="7" id="KW-0808">Transferase</keyword>
<dbReference type="PANTHER" id="PTHR44936:SF5">
    <property type="entry name" value="SENSOR HISTIDINE KINASE ENVZ"/>
    <property type="match status" value="1"/>
</dbReference>
<evidence type="ECO:0000256" key="13">
    <source>
        <dbReference type="ARBA" id="ARBA00023012"/>
    </source>
</evidence>
<dbReference type="PRINTS" id="PR00344">
    <property type="entry name" value="BCTRLSENSOR"/>
</dbReference>
<keyword evidence="4" id="KW-1003">Cell membrane</keyword>
<dbReference type="CDD" id="cd00082">
    <property type="entry name" value="HisKA"/>
    <property type="match status" value="1"/>
</dbReference>
<dbReference type="InterPro" id="IPR036097">
    <property type="entry name" value="HisK_dim/P_sf"/>
</dbReference>
<evidence type="ECO:0000256" key="12">
    <source>
        <dbReference type="ARBA" id="ARBA00022989"/>
    </source>
</evidence>
<comment type="subcellular location">
    <subcellularLocation>
        <location evidence="2">Cell inner membrane</location>
        <topology evidence="2">Multi-pass membrane protein</topology>
    </subcellularLocation>
</comment>
<evidence type="ECO:0000313" key="18">
    <source>
        <dbReference type="EMBL" id="SFK59864.1"/>
    </source>
</evidence>
<keyword evidence="14 15" id="KW-0472">Membrane</keyword>
<keyword evidence="5" id="KW-0997">Cell inner membrane</keyword>
<keyword evidence="12 15" id="KW-1133">Transmembrane helix</keyword>
<evidence type="ECO:0000313" key="19">
    <source>
        <dbReference type="Proteomes" id="UP000198851"/>
    </source>
</evidence>
<dbReference type="OrthoDB" id="9804645at2"/>
<evidence type="ECO:0000256" key="11">
    <source>
        <dbReference type="ARBA" id="ARBA00022840"/>
    </source>
</evidence>
<evidence type="ECO:0000256" key="2">
    <source>
        <dbReference type="ARBA" id="ARBA00004429"/>
    </source>
</evidence>
<dbReference type="STRING" id="1280847.SAMN04488036_101597"/>
<dbReference type="EC" id="2.7.13.3" evidence="3"/>
<keyword evidence="11" id="KW-0067">ATP-binding</keyword>
<organism evidence="18 19">
    <name type="scientific">Shimia haliotis</name>
    <dbReference type="NCBI Taxonomy" id="1280847"/>
    <lineage>
        <taxon>Bacteria</taxon>
        <taxon>Pseudomonadati</taxon>
        <taxon>Pseudomonadota</taxon>
        <taxon>Alphaproteobacteria</taxon>
        <taxon>Rhodobacterales</taxon>
        <taxon>Roseobacteraceae</taxon>
    </lineage>
</organism>
<dbReference type="PROSITE" id="PS50109">
    <property type="entry name" value="HIS_KIN"/>
    <property type="match status" value="1"/>
</dbReference>
<evidence type="ECO:0000256" key="7">
    <source>
        <dbReference type="ARBA" id="ARBA00022679"/>
    </source>
</evidence>
<evidence type="ECO:0000259" key="17">
    <source>
        <dbReference type="PROSITE" id="PS50885"/>
    </source>
</evidence>
<dbReference type="AlphaFoldDB" id="A0A1I4ATX3"/>
<dbReference type="GO" id="GO:0005524">
    <property type="term" value="F:ATP binding"/>
    <property type="evidence" value="ECO:0007669"/>
    <property type="project" value="UniProtKB-KW"/>
</dbReference>
<dbReference type="SMART" id="SM00388">
    <property type="entry name" value="HisKA"/>
    <property type="match status" value="1"/>
</dbReference>
<keyword evidence="13" id="KW-0902">Two-component regulatory system</keyword>
<evidence type="ECO:0000256" key="4">
    <source>
        <dbReference type="ARBA" id="ARBA00022475"/>
    </source>
</evidence>
<feature type="domain" description="HAMP" evidence="17">
    <location>
        <begin position="177"/>
        <end position="228"/>
    </location>
</feature>
<dbReference type="SUPFAM" id="SSF47384">
    <property type="entry name" value="Homodimeric domain of signal transducing histidine kinase"/>
    <property type="match status" value="1"/>
</dbReference>
<keyword evidence="9" id="KW-0547">Nucleotide-binding</keyword>
<evidence type="ECO:0000256" key="8">
    <source>
        <dbReference type="ARBA" id="ARBA00022692"/>
    </source>
</evidence>
<evidence type="ECO:0000256" key="6">
    <source>
        <dbReference type="ARBA" id="ARBA00022553"/>
    </source>
</evidence>
<accession>A0A1I4ATX3</accession>
<reference evidence="19" key="1">
    <citation type="submission" date="2016-10" db="EMBL/GenBank/DDBJ databases">
        <authorList>
            <person name="Varghese N."/>
            <person name="Submissions S."/>
        </authorList>
    </citation>
    <scope>NUCLEOTIDE SEQUENCE [LARGE SCALE GENOMIC DNA]</scope>
    <source>
        <strain evidence="19">DSM 28453</strain>
    </source>
</reference>
<keyword evidence="8 15" id="KW-0812">Transmembrane</keyword>
<dbReference type="SMART" id="SM00387">
    <property type="entry name" value="HATPase_c"/>
    <property type="match status" value="1"/>
</dbReference>
<name>A0A1I4ATX3_9RHOB</name>
<sequence length="434" mass="48511">MSFKWLKPYMPRGIYARAALIIILPVLLLQVAVSFQLFRRHFEGVTQQMSTAAAREVQLVIDLLNDPTPTADSLDRVLSNLDITVSKPDSLSHTDTRLWYDFSGLIIGRVLRKEIPTMTALHLRDDRIVTLHLQLDTAPVTVTFDRRRVSPANVHQPFVTMIFFGFVLTVIAYAYMRNQLRPIKRLAKAAEAFGRGRSVPYSPGGAVEVRAAGNAFLDMRNRIERYFEQRTLMLSGVSHDLRTPLTRMKLSLSMLEDDERVELEQDVEEMQRMIDAFLDYARTDFETEHADVDAASFVREVVDGCSRAGQNVTLHKIEGDGSFSISAGTVRRAVENLIGNAVRYGTYAEVSLRITEKSVRIRVEDDGPGIAKADREQAVKPFARLDSARNQNQGPGVGLGLSIAADVARAHGGVLRLRDSERLGGLRADLVFGR</sequence>
<dbReference type="InterPro" id="IPR004358">
    <property type="entry name" value="Sig_transdc_His_kin-like_C"/>
</dbReference>
<dbReference type="InterPro" id="IPR005467">
    <property type="entry name" value="His_kinase_dom"/>
</dbReference>
<evidence type="ECO:0000256" key="9">
    <source>
        <dbReference type="ARBA" id="ARBA00022741"/>
    </source>
</evidence>
<evidence type="ECO:0000256" key="3">
    <source>
        <dbReference type="ARBA" id="ARBA00012438"/>
    </source>
</evidence>
<proteinExistence type="predicted"/>
<dbReference type="PROSITE" id="PS50885">
    <property type="entry name" value="HAMP"/>
    <property type="match status" value="1"/>
</dbReference>
<evidence type="ECO:0000256" key="14">
    <source>
        <dbReference type="ARBA" id="ARBA00023136"/>
    </source>
</evidence>
<evidence type="ECO:0000256" key="1">
    <source>
        <dbReference type="ARBA" id="ARBA00000085"/>
    </source>
</evidence>
<dbReference type="InterPro" id="IPR036890">
    <property type="entry name" value="HATPase_C_sf"/>
</dbReference>
<evidence type="ECO:0000256" key="10">
    <source>
        <dbReference type="ARBA" id="ARBA00022777"/>
    </source>
</evidence>
<dbReference type="EMBL" id="FOSZ01000001">
    <property type="protein sequence ID" value="SFK59864.1"/>
    <property type="molecule type" value="Genomic_DNA"/>
</dbReference>
<dbReference type="Gene3D" id="3.30.565.10">
    <property type="entry name" value="Histidine kinase-like ATPase, C-terminal domain"/>
    <property type="match status" value="1"/>
</dbReference>
<dbReference type="Pfam" id="PF00672">
    <property type="entry name" value="HAMP"/>
    <property type="match status" value="1"/>
</dbReference>
<evidence type="ECO:0000256" key="15">
    <source>
        <dbReference type="SAM" id="Phobius"/>
    </source>
</evidence>
<evidence type="ECO:0000259" key="16">
    <source>
        <dbReference type="PROSITE" id="PS50109"/>
    </source>
</evidence>
<dbReference type="InterPro" id="IPR003594">
    <property type="entry name" value="HATPase_dom"/>
</dbReference>
<dbReference type="SUPFAM" id="SSF55874">
    <property type="entry name" value="ATPase domain of HSP90 chaperone/DNA topoisomerase II/histidine kinase"/>
    <property type="match status" value="1"/>
</dbReference>
<dbReference type="GO" id="GO:0005886">
    <property type="term" value="C:plasma membrane"/>
    <property type="evidence" value="ECO:0007669"/>
    <property type="project" value="UniProtKB-SubCell"/>
</dbReference>
<keyword evidence="19" id="KW-1185">Reference proteome</keyword>
<keyword evidence="6" id="KW-0597">Phosphoprotein</keyword>
<dbReference type="InterPro" id="IPR003660">
    <property type="entry name" value="HAMP_dom"/>
</dbReference>
<dbReference type="PANTHER" id="PTHR44936">
    <property type="entry name" value="SENSOR PROTEIN CREC"/>
    <property type="match status" value="1"/>
</dbReference>
<protein>
    <recommendedName>
        <fullName evidence="3">histidine kinase</fullName>
        <ecNumber evidence="3">2.7.13.3</ecNumber>
    </recommendedName>
</protein>
<feature type="transmembrane region" description="Helical" evidence="15">
    <location>
        <begin position="158"/>
        <end position="176"/>
    </location>
</feature>
<dbReference type="GO" id="GO:0000155">
    <property type="term" value="F:phosphorelay sensor kinase activity"/>
    <property type="evidence" value="ECO:0007669"/>
    <property type="project" value="InterPro"/>
</dbReference>
<dbReference type="Proteomes" id="UP000198851">
    <property type="component" value="Unassembled WGS sequence"/>
</dbReference>
<dbReference type="Pfam" id="PF00512">
    <property type="entry name" value="HisKA"/>
    <property type="match status" value="1"/>
</dbReference>